<protein>
    <submittedName>
        <fullName evidence="1">Uncharacterized protein</fullName>
    </submittedName>
</protein>
<organism evidence="1 2">
    <name type="scientific">Enterobacter agglomerans</name>
    <name type="common">Erwinia herbicola</name>
    <name type="synonym">Pantoea agglomerans</name>
    <dbReference type="NCBI Taxonomy" id="549"/>
    <lineage>
        <taxon>Bacteria</taxon>
        <taxon>Pseudomonadati</taxon>
        <taxon>Pseudomonadota</taxon>
        <taxon>Gammaproteobacteria</taxon>
        <taxon>Enterobacterales</taxon>
        <taxon>Erwiniaceae</taxon>
        <taxon>Pantoea</taxon>
        <taxon>Pantoea agglomerans group</taxon>
    </lineage>
</organism>
<comment type="caution">
    <text evidence="1">The sequence shown here is derived from an EMBL/GenBank/DDBJ whole genome shotgun (WGS) entry which is preliminary data.</text>
</comment>
<gene>
    <name evidence="1" type="ORF">C7430_1262</name>
</gene>
<dbReference type="RefSeq" id="WP_109654375.1">
    <property type="nucleotide sequence ID" value="NZ_CP125809.1"/>
</dbReference>
<evidence type="ECO:0000313" key="1">
    <source>
        <dbReference type="EMBL" id="PWJ72509.1"/>
    </source>
</evidence>
<dbReference type="Proteomes" id="UP000245996">
    <property type="component" value="Unassembled WGS sequence"/>
</dbReference>
<proteinExistence type="predicted"/>
<evidence type="ECO:0000313" key="2">
    <source>
        <dbReference type="Proteomes" id="UP000245996"/>
    </source>
</evidence>
<accession>A0ABD6XJK9</accession>
<sequence length="70" mass="8106">MKIYGYENEGSELVSLHEMTLQISIEELKELSGFILNTICIMEKYGESFGHEHFSDFLKHRVSPDIVITK</sequence>
<name>A0ABD6XJK9_ENTAG</name>
<reference evidence="1 2" key="1">
    <citation type="submission" date="2018-05" db="EMBL/GenBank/DDBJ databases">
        <title>Genomic Encyclopedia of Type Strains, Phase IV (KMG-V): Genome sequencing to study the core and pangenomes of soil and plant-associated prokaryotes.</title>
        <authorList>
            <person name="Whitman W."/>
        </authorList>
    </citation>
    <scope>NUCLEOTIDE SEQUENCE [LARGE SCALE GENOMIC DNA]</scope>
    <source>
        <strain evidence="1 2">PNG 92-11</strain>
    </source>
</reference>
<dbReference type="EMBL" id="QGHE01000026">
    <property type="protein sequence ID" value="PWJ72509.1"/>
    <property type="molecule type" value="Genomic_DNA"/>
</dbReference>
<dbReference type="AlphaFoldDB" id="A0ABD6XJK9"/>